<feature type="chain" id="PRO_5046027840" description="Pentatricopeptide repeat-containing protein" evidence="3">
    <location>
        <begin position="28"/>
        <end position="756"/>
    </location>
</feature>
<proteinExistence type="inferred from homology"/>
<protein>
    <recommendedName>
        <fullName evidence="6">Pentatricopeptide repeat-containing protein</fullName>
    </recommendedName>
</protein>
<evidence type="ECO:0008006" key="6">
    <source>
        <dbReference type="Google" id="ProtNLM"/>
    </source>
</evidence>
<evidence type="ECO:0000256" key="1">
    <source>
        <dbReference type="ARBA" id="ARBA00007626"/>
    </source>
</evidence>
<keyword evidence="3" id="KW-0732">Signal</keyword>
<name>A0ABR3EQL6_9AGAR</name>
<organism evidence="4 5">
    <name type="scientific">Marasmius crinis-equi</name>
    <dbReference type="NCBI Taxonomy" id="585013"/>
    <lineage>
        <taxon>Eukaryota</taxon>
        <taxon>Fungi</taxon>
        <taxon>Dikarya</taxon>
        <taxon>Basidiomycota</taxon>
        <taxon>Agaricomycotina</taxon>
        <taxon>Agaricomycetes</taxon>
        <taxon>Agaricomycetidae</taxon>
        <taxon>Agaricales</taxon>
        <taxon>Marasmiineae</taxon>
        <taxon>Marasmiaceae</taxon>
        <taxon>Marasmius</taxon>
    </lineage>
</organism>
<comment type="similarity">
    <text evidence="1">Belongs to the PPR family. P subfamily.</text>
</comment>
<accession>A0ABR3EQL6</accession>
<evidence type="ECO:0000256" key="2">
    <source>
        <dbReference type="PROSITE-ProRule" id="PRU00708"/>
    </source>
</evidence>
<dbReference type="PANTHER" id="PTHR46128:SF124">
    <property type="entry name" value="PENTACOTRIPEPTIDE-REPEAT REGION OF PRORP DOMAIN-CONTAINING PROTEIN"/>
    <property type="match status" value="1"/>
</dbReference>
<dbReference type="PROSITE" id="PS51375">
    <property type="entry name" value="PPR"/>
    <property type="match status" value="3"/>
</dbReference>
<feature type="repeat" description="PPR" evidence="2">
    <location>
        <begin position="547"/>
        <end position="581"/>
    </location>
</feature>
<dbReference type="EMBL" id="JBAHYK010002381">
    <property type="protein sequence ID" value="KAL0565184.1"/>
    <property type="molecule type" value="Genomic_DNA"/>
</dbReference>
<keyword evidence="5" id="KW-1185">Reference proteome</keyword>
<evidence type="ECO:0000313" key="4">
    <source>
        <dbReference type="EMBL" id="KAL0565184.1"/>
    </source>
</evidence>
<gene>
    <name evidence="4" type="ORF">V5O48_016846</name>
</gene>
<sequence length="756" mass="84924">MLLRAPPVASVILFDFLAPSLCRPARAASTASASSSSRSISRSRPHSRLILHRANAPRLNYDPLQGINPDVFTDVTESLIEKQPVIHYQASEPEKKADVFNAILHRLNISLRDGDATNVLRHWRDMADNDLLPLLSSNNLRQVSQLISTLISPSSERSLIDGIEDVAIVTAASHFTDALVNAMVYHIKHNDSEAVISLYDRYKSLMVEKGIWEGGNAEQEEEEAPGDILPSVDDTAFRGASIYLPARIKVLLAATVACAMRDDFQGALTTSLQTDVRFQFHTNMEFLSQLDHDSALREKVAGYIRKLSLAKRLSHPLSFNFHVSRLGTVKRLQDLLSDIVEGISGRNAFIAVHPQLITESKPVSMTQEGFASFLTGFYHCKRKDLAMELWERLPALGVPHDVSMWTALISACAETWDPSEALGYWDLMRSKGVQPNALTHRALIIAYFRSKQPRLAIAHFHDFETQCTRRKFSSDDVLSVYSAVINGQLKYGRAEDAKGTLRKLKGNGVTPSVETFNAFLIHFAARNDLHGITYIMDEMSAAGVQGDILTYSTILSALLKAGRTDALDLVLGIMESQGIEPSTKTYTAIIKKQMEQEDEENFRGALNLLKKMESDPQIQPTAETYLTFLRGLHRGKLFSNDKVNKVTELILQRMEQRDIKLESWGYTAMIRLWLDGEQPGAARRAVKVYRDMVKKVPILFQTWYVLLSGLIRRGEWELADEVVGDMVDRIGEPEGMLKYLVNQVRQQRRGKQMRNL</sequence>
<dbReference type="Pfam" id="PF13041">
    <property type="entry name" value="PPR_2"/>
    <property type="match status" value="1"/>
</dbReference>
<dbReference type="Pfam" id="PF01535">
    <property type="entry name" value="PPR"/>
    <property type="match status" value="1"/>
</dbReference>
<dbReference type="PANTHER" id="PTHR46128">
    <property type="entry name" value="MITOCHONDRIAL GROUP I INTRON SPLICING FACTOR CCM1"/>
    <property type="match status" value="1"/>
</dbReference>
<dbReference type="InterPro" id="IPR002885">
    <property type="entry name" value="PPR_rpt"/>
</dbReference>
<evidence type="ECO:0000256" key="3">
    <source>
        <dbReference type="SAM" id="SignalP"/>
    </source>
</evidence>
<dbReference type="InterPro" id="IPR011990">
    <property type="entry name" value="TPR-like_helical_dom_sf"/>
</dbReference>
<dbReference type="Gene3D" id="1.25.40.10">
    <property type="entry name" value="Tetratricopeptide repeat domain"/>
    <property type="match status" value="3"/>
</dbReference>
<evidence type="ECO:0000313" key="5">
    <source>
        <dbReference type="Proteomes" id="UP001465976"/>
    </source>
</evidence>
<dbReference type="Proteomes" id="UP001465976">
    <property type="component" value="Unassembled WGS sequence"/>
</dbReference>
<comment type="caution">
    <text evidence="4">The sequence shown here is derived from an EMBL/GenBank/DDBJ whole genome shotgun (WGS) entry which is preliminary data.</text>
</comment>
<dbReference type="Pfam" id="PF13812">
    <property type="entry name" value="PPR_3"/>
    <property type="match status" value="2"/>
</dbReference>
<feature type="signal peptide" evidence="3">
    <location>
        <begin position="1"/>
        <end position="27"/>
    </location>
</feature>
<feature type="repeat" description="PPR" evidence="2">
    <location>
        <begin position="401"/>
        <end position="435"/>
    </location>
</feature>
<dbReference type="NCBIfam" id="TIGR00756">
    <property type="entry name" value="PPR"/>
    <property type="match status" value="3"/>
</dbReference>
<dbReference type="InterPro" id="IPR050872">
    <property type="entry name" value="PPR_P_subfamily"/>
</dbReference>
<feature type="repeat" description="PPR" evidence="2">
    <location>
        <begin position="477"/>
        <end position="511"/>
    </location>
</feature>
<reference evidence="4 5" key="1">
    <citation type="submission" date="2024-02" db="EMBL/GenBank/DDBJ databases">
        <title>A draft genome for the cacao thread blight pathogen Marasmius crinis-equi.</title>
        <authorList>
            <person name="Cohen S.P."/>
            <person name="Baruah I.K."/>
            <person name="Amoako-Attah I."/>
            <person name="Bukari Y."/>
            <person name="Meinhardt L.W."/>
            <person name="Bailey B.A."/>
        </authorList>
    </citation>
    <scope>NUCLEOTIDE SEQUENCE [LARGE SCALE GENOMIC DNA]</scope>
    <source>
        <strain evidence="4 5">GH-76</strain>
    </source>
</reference>